<evidence type="ECO:0000313" key="1">
    <source>
        <dbReference type="EMBL" id="SFF51931.1"/>
    </source>
</evidence>
<gene>
    <name evidence="1" type="ORF">SAMN02799615_03957</name>
</gene>
<dbReference type="SUPFAM" id="SSF54593">
    <property type="entry name" value="Glyoxalase/Bleomycin resistance protein/Dihydroxybiphenyl dioxygenase"/>
    <property type="match status" value="1"/>
</dbReference>
<accession>A0A1I2JGV9</accession>
<dbReference type="RefSeq" id="WP_026633358.1">
    <property type="nucleotide sequence ID" value="NZ_FONH01000023.1"/>
</dbReference>
<proteinExistence type="predicted"/>
<dbReference type="AlphaFoldDB" id="A0A1I2JGV9"/>
<name>A0A1I2JGV9_9GAMM</name>
<dbReference type="Gene3D" id="3.10.180.10">
    <property type="entry name" value="2,3-Dihydroxybiphenyl 1,2-Dioxygenase, domain 1"/>
    <property type="match status" value="1"/>
</dbReference>
<evidence type="ECO:0000313" key="2">
    <source>
        <dbReference type="Proteomes" id="UP000199477"/>
    </source>
</evidence>
<organism evidence="1 2">
    <name type="scientific">Dyella marensis</name>
    <dbReference type="NCBI Taxonomy" id="500610"/>
    <lineage>
        <taxon>Bacteria</taxon>
        <taxon>Pseudomonadati</taxon>
        <taxon>Pseudomonadota</taxon>
        <taxon>Gammaproteobacteria</taxon>
        <taxon>Lysobacterales</taxon>
        <taxon>Rhodanobacteraceae</taxon>
        <taxon>Dyella</taxon>
    </lineage>
</organism>
<evidence type="ECO:0008006" key="3">
    <source>
        <dbReference type="Google" id="ProtNLM"/>
    </source>
</evidence>
<keyword evidence="2" id="KW-1185">Reference proteome</keyword>
<dbReference type="STRING" id="500610.SAMN02799615_03957"/>
<dbReference type="EMBL" id="FONH01000023">
    <property type="protein sequence ID" value="SFF51931.1"/>
    <property type="molecule type" value="Genomic_DNA"/>
</dbReference>
<dbReference type="Proteomes" id="UP000199477">
    <property type="component" value="Unassembled WGS sequence"/>
</dbReference>
<protein>
    <recommendedName>
        <fullName evidence="3">VOC domain-containing protein</fullName>
    </recommendedName>
</protein>
<dbReference type="InterPro" id="IPR029068">
    <property type="entry name" value="Glyas_Bleomycin-R_OHBP_Dase"/>
</dbReference>
<reference evidence="2" key="1">
    <citation type="submission" date="2016-10" db="EMBL/GenBank/DDBJ databases">
        <authorList>
            <person name="Varghese N."/>
            <person name="Submissions S."/>
        </authorList>
    </citation>
    <scope>NUCLEOTIDE SEQUENCE [LARGE SCALE GENOMIC DNA]</scope>
    <source>
        <strain evidence="2">UNC178MFTsu3.1</strain>
    </source>
</reference>
<sequence>MPKAISHIALIVHDPDQTARLLSAVFPDARILVSEPDDSHHQEAHVELAGVRFVLVKGMGPATRHGDHIALAVDAAELRACAERLGVLKIEYQVARGDSALYFSDYDNHVFELDAT</sequence>